<name>A0A645IRA9_9ZZZZ</name>
<protein>
    <recommendedName>
        <fullName evidence="2">Helix-hairpin-helix domain-containing protein</fullName>
    </recommendedName>
</protein>
<sequence>MNIIDEKGSNYGYHLSAETIFKTARGKFDASLRFAYFNAPLWDSRIYVYERDMLYNFSVPFYYGKGLRCYLNLHIIPVRRWNIWFRFAATRYLDRDKISEGTGLISGPLKSKAKIQLRFRL</sequence>
<proteinExistence type="predicted"/>
<accession>A0A645IRA9</accession>
<evidence type="ECO:0000313" key="1">
    <source>
        <dbReference type="EMBL" id="MPN49803.1"/>
    </source>
</evidence>
<dbReference type="EMBL" id="VSSQ01113387">
    <property type="protein sequence ID" value="MPN49803.1"/>
    <property type="molecule type" value="Genomic_DNA"/>
</dbReference>
<evidence type="ECO:0008006" key="2">
    <source>
        <dbReference type="Google" id="ProtNLM"/>
    </source>
</evidence>
<organism evidence="1">
    <name type="scientific">bioreactor metagenome</name>
    <dbReference type="NCBI Taxonomy" id="1076179"/>
    <lineage>
        <taxon>unclassified sequences</taxon>
        <taxon>metagenomes</taxon>
        <taxon>ecological metagenomes</taxon>
    </lineage>
</organism>
<reference evidence="1" key="1">
    <citation type="submission" date="2019-08" db="EMBL/GenBank/DDBJ databases">
        <authorList>
            <person name="Kucharzyk K."/>
            <person name="Murdoch R.W."/>
            <person name="Higgins S."/>
            <person name="Loffler F."/>
        </authorList>
    </citation>
    <scope>NUCLEOTIDE SEQUENCE</scope>
</reference>
<dbReference type="AlphaFoldDB" id="A0A645IRA9"/>
<gene>
    <name evidence="1" type="ORF">SDC9_197425</name>
</gene>
<comment type="caution">
    <text evidence="1">The sequence shown here is derived from an EMBL/GenBank/DDBJ whole genome shotgun (WGS) entry which is preliminary data.</text>
</comment>